<proteinExistence type="predicted"/>
<accession>A0A916ZF85</accession>
<dbReference type="AlphaFoldDB" id="A0A916ZF85"/>
<dbReference type="InterPro" id="IPR036291">
    <property type="entry name" value="NAD(P)-bd_dom_sf"/>
</dbReference>
<dbReference type="EMBL" id="BMHP01000007">
    <property type="protein sequence ID" value="GGD93953.1"/>
    <property type="molecule type" value="Genomic_DNA"/>
</dbReference>
<keyword evidence="2" id="KW-1185">Reference proteome</keyword>
<gene>
    <name evidence="1" type="ORF">GCM10010911_60800</name>
</gene>
<protein>
    <recommendedName>
        <fullName evidence="3">NmrA family transcriptional regulator</fullName>
    </recommendedName>
</protein>
<comment type="caution">
    <text evidence="1">The sequence shown here is derived from an EMBL/GenBank/DDBJ whole genome shotgun (WGS) entry which is preliminary data.</text>
</comment>
<reference evidence="1" key="1">
    <citation type="journal article" date="2014" name="Int. J. Syst. Evol. Microbiol.">
        <title>Complete genome sequence of Corynebacterium casei LMG S-19264T (=DSM 44701T), isolated from a smear-ripened cheese.</title>
        <authorList>
            <consortium name="US DOE Joint Genome Institute (JGI-PGF)"/>
            <person name="Walter F."/>
            <person name="Albersmeier A."/>
            <person name="Kalinowski J."/>
            <person name="Ruckert C."/>
        </authorList>
    </citation>
    <scope>NUCLEOTIDE SEQUENCE</scope>
    <source>
        <strain evidence="1">CGMCC 1.15178</strain>
    </source>
</reference>
<evidence type="ECO:0000313" key="1">
    <source>
        <dbReference type="EMBL" id="GGD93953.1"/>
    </source>
</evidence>
<dbReference type="InterPro" id="IPR051604">
    <property type="entry name" value="Ergot_Alk_Oxidoreductase"/>
</dbReference>
<dbReference type="PANTHER" id="PTHR43162:SF1">
    <property type="entry name" value="PRESTALK A DIFFERENTIATION PROTEIN A"/>
    <property type="match status" value="1"/>
</dbReference>
<dbReference type="PANTHER" id="PTHR43162">
    <property type="match status" value="1"/>
</dbReference>
<dbReference type="Proteomes" id="UP000612456">
    <property type="component" value="Unassembled WGS sequence"/>
</dbReference>
<dbReference type="SUPFAM" id="SSF51735">
    <property type="entry name" value="NAD(P)-binding Rossmann-fold domains"/>
    <property type="match status" value="1"/>
</dbReference>
<organism evidence="1 2">
    <name type="scientific">Paenibacillus nasutitermitis</name>
    <dbReference type="NCBI Taxonomy" id="1652958"/>
    <lineage>
        <taxon>Bacteria</taxon>
        <taxon>Bacillati</taxon>
        <taxon>Bacillota</taxon>
        <taxon>Bacilli</taxon>
        <taxon>Bacillales</taxon>
        <taxon>Paenibacillaceae</taxon>
        <taxon>Paenibacillus</taxon>
    </lineage>
</organism>
<dbReference type="Gene3D" id="3.40.50.720">
    <property type="entry name" value="NAD(P)-binding Rossmann-like Domain"/>
    <property type="match status" value="1"/>
</dbReference>
<reference evidence="1" key="2">
    <citation type="submission" date="2020-09" db="EMBL/GenBank/DDBJ databases">
        <authorList>
            <person name="Sun Q."/>
            <person name="Zhou Y."/>
        </authorList>
    </citation>
    <scope>NUCLEOTIDE SEQUENCE</scope>
    <source>
        <strain evidence="1">CGMCC 1.15178</strain>
    </source>
</reference>
<evidence type="ECO:0000313" key="2">
    <source>
        <dbReference type="Proteomes" id="UP000612456"/>
    </source>
</evidence>
<dbReference type="RefSeq" id="WP_188998152.1">
    <property type="nucleotide sequence ID" value="NZ_BMHP01000007.1"/>
</dbReference>
<name>A0A916ZF85_9BACL</name>
<evidence type="ECO:0008006" key="3">
    <source>
        <dbReference type="Google" id="ProtNLM"/>
    </source>
</evidence>
<sequence length="141" mass="14989">MNTKPILIVGGTGKTGRRVAERLLSRGLPVRIGSRTGENFFNWEKQASWAPSLSGVSAVYITYFPDLAVPGAATAIGSFAELAVSHGVKRLVLLTDPFTKVLDGFNSHLTDGIQRALGREPRDFADYARAASAAGVWGGSI</sequence>